<dbReference type="InterPro" id="IPR013342">
    <property type="entry name" value="Mandelate_racemase_C"/>
</dbReference>
<feature type="binding site" evidence="6">
    <location>
        <position position="218"/>
    </location>
    <ligand>
        <name>Mg(2+)</name>
        <dbReference type="ChEBI" id="CHEBI:18420"/>
    </ligand>
</feature>
<dbReference type="InterPro" id="IPR036849">
    <property type="entry name" value="Enolase-like_C_sf"/>
</dbReference>
<dbReference type="Pfam" id="PF13378">
    <property type="entry name" value="MR_MLE_C"/>
    <property type="match status" value="1"/>
</dbReference>
<feature type="binding site" evidence="6">
    <location>
        <position position="169"/>
    </location>
    <ligand>
        <name>Mg(2+)</name>
        <dbReference type="ChEBI" id="CHEBI:18420"/>
    </ligand>
</feature>
<feature type="domain" description="Mandelate racemase/muconate lactonizing enzyme C-terminal" evidence="8">
    <location>
        <begin position="125"/>
        <end position="216"/>
    </location>
</feature>
<dbReference type="NCBIfam" id="NF042940">
    <property type="entry name" value="racemase_DgcA"/>
    <property type="match status" value="1"/>
</dbReference>
<proteinExistence type="inferred from homology"/>
<dbReference type="SUPFAM" id="SSF54826">
    <property type="entry name" value="Enolase N-terminal domain-like"/>
    <property type="match status" value="1"/>
</dbReference>
<dbReference type="GO" id="GO:0016855">
    <property type="term" value="F:racemase and epimerase activity, acting on amino acids and derivatives"/>
    <property type="evidence" value="ECO:0007669"/>
    <property type="project" value="UniProtKB-UniRule"/>
</dbReference>
<comment type="similarity">
    <text evidence="1 7">Belongs to the mandelate racemase/muconate lactonizing enzyme family.</text>
</comment>
<dbReference type="EC" id="5.1.1.-" evidence="7"/>
<dbReference type="SUPFAM" id="SSF51604">
    <property type="entry name" value="Enolase C-terminal domain-like"/>
    <property type="match status" value="1"/>
</dbReference>
<dbReference type="GO" id="GO:0046872">
    <property type="term" value="F:metal ion binding"/>
    <property type="evidence" value="ECO:0007669"/>
    <property type="project" value="UniProtKB-KW"/>
</dbReference>
<dbReference type="Pfam" id="PF02746">
    <property type="entry name" value="MR_MLE_N"/>
    <property type="match status" value="1"/>
</dbReference>
<dbReference type="AlphaFoldDB" id="A0A975JCK7"/>
<feature type="binding site" evidence="6">
    <location>
        <position position="195"/>
    </location>
    <ligand>
        <name>Mg(2+)</name>
        <dbReference type="ChEBI" id="CHEBI:18420"/>
    </ligand>
</feature>
<gene>
    <name evidence="9" type="ORF">KDD17_13100</name>
</gene>
<sequence>MQVEVTRDVFRLAQVFTISRGSRTQAEVLTVRLRDGDAAGWGECVPYARYGETLDSVTAQIEGLPGSFDRAGLYDLLPAGAARNAVDCALWDLEAKRAGKRVWELAGLAQPGPEVTAYTLSLDTPEAMRAQAAVHAARPLLKIKLGTPDDMPRLEAVRAGAPDAVIIVDANEGWSAEVYADLAPHLVRLGVALVEQPLPAGEDEALIGMARPVPVCADESCHDRGSLASLRGKYDVVNIKLDKTGGLTEALALRSAALAEGYDVMVGCMVGSSLAMAPATLVAQGAKVVDLDGPLLLAEDRDPPLLFDGAGVHPPEVGLWG</sequence>
<keyword evidence="2 6" id="KW-0479">Metal-binding</keyword>
<protein>
    <recommendedName>
        <fullName evidence="7">Dipeptide epimerase</fullName>
        <ecNumber evidence="7">5.1.1.-</ecNumber>
    </recommendedName>
</protein>
<organism evidence="9 10">
    <name type="scientific">Sulfitobacter albidus</name>
    <dbReference type="NCBI Taxonomy" id="2829501"/>
    <lineage>
        <taxon>Bacteria</taxon>
        <taxon>Pseudomonadati</taxon>
        <taxon>Pseudomonadota</taxon>
        <taxon>Alphaproteobacteria</taxon>
        <taxon>Rhodobacterales</taxon>
        <taxon>Roseobacteraceae</taxon>
        <taxon>Sulfitobacter</taxon>
    </lineage>
</organism>
<dbReference type="SMART" id="SM00922">
    <property type="entry name" value="MR_MLE"/>
    <property type="match status" value="1"/>
</dbReference>
<dbReference type="CDD" id="cd03319">
    <property type="entry name" value="L-Ala-DL-Glu_epimerase"/>
    <property type="match status" value="1"/>
</dbReference>
<dbReference type="InterPro" id="IPR034593">
    <property type="entry name" value="DgoD-like"/>
</dbReference>
<feature type="active site" description="Proton acceptor; specific for (S)-substrate epimerization" evidence="5">
    <location>
        <position position="240"/>
    </location>
</feature>
<dbReference type="InterPro" id="IPR034603">
    <property type="entry name" value="Dipeptide_epimerase"/>
</dbReference>
<evidence type="ECO:0000313" key="9">
    <source>
        <dbReference type="EMBL" id="QUJ75867.1"/>
    </source>
</evidence>
<feature type="active site" description="Proton acceptor; specific for (R)-substrate epimerization" evidence="5">
    <location>
        <position position="144"/>
    </location>
</feature>
<dbReference type="PANTHER" id="PTHR48080:SF3">
    <property type="entry name" value="ENOLASE SUPERFAMILY MEMBER DDB_G0284701"/>
    <property type="match status" value="1"/>
</dbReference>
<evidence type="ECO:0000256" key="5">
    <source>
        <dbReference type="PIRSR" id="PIRSR634603-1"/>
    </source>
</evidence>
<dbReference type="RefSeq" id="WP_212704066.1">
    <property type="nucleotide sequence ID" value="NZ_CP073581.1"/>
</dbReference>
<keyword evidence="3 6" id="KW-0460">Magnesium</keyword>
<keyword evidence="4 7" id="KW-0413">Isomerase</keyword>
<evidence type="ECO:0000256" key="6">
    <source>
        <dbReference type="PIRSR" id="PIRSR634603-3"/>
    </source>
</evidence>
<evidence type="ECO:0000256" key="1">
    <source>
        <dbReference type="ARBA" id="ARBA00008031"/>
    </source>
</evidence>
<dbReference type="Gene3D" id="3.30.390.10">
    <property type="entry name" value="Enolase-like, N-terminal domain"/>
    <property type="match status" value="1"/>
</dbReference>
<evidence type="ECO:0000256" key="3">
    <source>
        <dbReference type="ARBA" id="ARBA00022842"/>
    </source>
</evidence>
<dbReference type="SFLD" id="SFLDG00180">
    <property type="entry name" value="muconate_cycloisomerase"/>
    <property type="match status" value="1"/>
</dbReference>
<dbReference type="SFLD" id="SFLDF00010">
    <property type="entry name" value="dipeptide_epimerase"/>
    <property type="match status" value="1"/>
</dbReference>
<dbReference type="Gene3D" id="3.20.20.120">
    <property type="entry name" value="Enolase-like C-terminal domain"/>
    <property type="match status" value="1"/>
</dbReference>
<dbReference type="SFLD" id="SFLDS00001">
    <property type="entry name" value="Enolase"/>
    <property type="match status" value="1"/>
</dbReference>
<dbReference type="InterPro" id="IPR013341">
    <property type="entry name" value="Mandelate_racemase_N_dom"/>
</dbReference>
<evidence type="ECO:0000256" key="7">
    <source>
        <dbReference type="RuleBase" id="RU366006"/>
    </source>
</evidence>
<comment type="cofactor">
    <cofactor evidence="6 7">
        <name>Mg(2+)</name>
        <dbReference type="ChEBI" id="CHEBI:18420"/>
    </cofactor>
    <text evidence="6 7">Binds 1 Mg(2+) ion per subunit.</text>
</comment>
<name>A0A975JCK7_9RHOB</name>
<reference evidence="9" key="1">
    <citation type="submission" date="2021-04" db="EMBL/GenBank/DDBJ databases">
        <title>Complete genome sequence for Sulfitobacter sp. strain JK7-1.</title>
        <authorList>
            <person name="Park S.-J."/>
        </authorList>
    </citation>
    <scope>NUCLEOTIDE SEQUENCE</scope>
    <source>
        <strain evidence="9">JK7-1</strain>
    </source>
</reference>
<dbReference type="KEGG" id="sual:KDD17_13100"/>
<evidence type="ECO:0000259" key="8">
    <source>
        <dbReference type="SMART" id="SM00922"/>
    </source>
</evidence>
<keyword evidence="10" id="KW-1185">Reference proteome</keyword>
<evidence type="ECO:0000313" key="10">
    <source>
        <dbReference type="Proteomes" id="UP000683291"/>
    </source>
</evidence>
<evidence type="ECO:0000256" key="4">
    <source>
        <dbReference type="ARBA" id="ARBA00023235"/>
    </source>
</evidence>
<dbReference type="EMBL" id="CP073581">
    <property type="protein sequence ID" value="QUJ75867.1"/>
    <property type="molecule type" value="Genomic_DNA"/>
</dbReference>
<dbReference type="InterPro" id="IPR029065">
    <property type="entry name" value="Enolase_C-like"/>
</dbReference>
<dbReference type="InterPro" id="IPR029017">
    <property type="entry name" value="Enolase-like_N"/>
</dbReference>
<dbReference type="PANTHER" id="PTHR48080">
    <property type="entry name" value="D-GALACTONATE DEHYDRATASE-RELATED"/>
    <property type="match status" value="1"/>
</dbReference>
<evidence type="ECO:0000256" key="2">
    <source>
        <dbReference type="ARBA" id="ARBA00022723"/>
    </source>
</evidence>
<accession>A0A975JCK7</accession>
<dbReference type="Proteomes" id="UP000683291">
    <property type="component" value="Chromosome 1"/>
</dbReference>